<accession>A0ABV8SZR3</accession>
<dbReference type="InterPro" id="IPR050300">
    <property type="entry name" value="GDXG_lipolytic_enzyme"/>
</dbReference>
<evidence type="ECO:0000259" key="3">
    <source>
        <dbReference type="Pfam" id="PF20434"/>
    </source>
</evidence>
<name>A0ABV8SZR3_9GAMM</name>
<keyword evidence="2" id="KW-0732">Signal</keyword>
<dbReference type="GO" id="GO:0016787">
    <property type="term" value="F:hydrolase activity"/>
    <property type="evidence" value="ECO:0007669"/>
    <property type="project" value="UniProtKB-KW"/>
</dbReference>
<gene>
    <name evidence="4" type="ORF">ACFPN2_27605</name>
</gene>
<feature type="chain" id="PRO_5045691848" evidence="2">
    <location>
        <begin position="35"/>
        <end position="346"/>
    </location>
</feature>
<keyword evidence="5" id="KW-1185">Reference proteome</keyword>
<dbReference type="Gene3D" id="3.40.50.1820">
    <property type="entry name" value="alpha/beta hydrolase"/>
    <property type="match status" value="1"/>
</dbReference>
<evidence type="ECO:0000256" key="1">
    <source>
        <dbReference type="ARBA" id="ARBA00022801"/>
    </source>
</evidence>
<dbReference type="PANTHER" id="PTHR48081">
    <property type="entry name" value="AB HYDROLASE SUPERFAMILY PROTEIN C4A8.06C"/>
    <property type="match status" value="1"/>
</dbReference>
<dbReference type="SUPFAM" id="SSF53474">
    <property type="entry name" value="alpha/beta-Hydrolases"/>
    <property type="match status" value="1"/>
</dbReference>
<evidence type="ECO:0000256" key="2">
    <source>
        <dbReference type="SAM" id="SignalP"/>
    </source>
</evidence>
<evidence type="ECO:0000313" key="5">
    <source>
        <dbReference type="Proteomes" id="UP001595904"/>
    </source>
</evidence>
<feature type="signal peptide" evidence="2">
    <location>
        <begin position="1"/>
        <end position="34"/>
    </location>
</feature>
<feature type="domain" description="BD-FAE-like" evidence="3">
    <location>
        <begin position="80"/>
        <end position="295"/>
    </location>
</feature>
<dbReference type="PANTHER" id="PTHR48081:SF13">
    <property type="entry name" value="ALPHA_BETA HYDROLASE"/>
    <property type="match status" value="1"/>
</dbReference>
<comment type="caution">
    <text evidence="4">The sequence shown here is derived from an EMBL/GenBank/DDBJ whole genome shotgun (WGS) entry which is preliminary data.</text>
</comment>
<proteinExistence type="predicted"/>
<evidence type="ECO:0000313" key="4">
    <source>
        <dbReference type="EMBL" id="MFC4312881.1"/>
    </source>
</evidence>
<protein>
    <submittedName>
        <fullName evidence="4">Alpha/beta fold hydrolase</fullName>
    </submittedName>
</protein>
<dbReference type="InterPro" id="IPR029058">
    <property type="entry name" value="AB_hydrolase_fold"/>
</dbReference>
<dbReference type="EMBL" id="JBHSDU010000014">
    <property type="protein sequence ID" value="MFC4312881.1"/>
    <property type="molecule type" value="Genomic_DNA"/>
</dbReference>
<dbReference type="RefSeq" id="WP_380602653.1">
    <property type="nucleotide sequence ID" value="NZ_JBHSDU010000014.1"/>
</dbReference>
<dbReference type="Pfam" id="PF20434">
    <property type="entry name" value="BD-FAE"/>
    <property type="match status" value="1"/>
</dbReference>
<reference evidence="5" key="1">
    <citation type="journal article" date="2019" name="Int. J. Syst. Evol. Microbiol.">
        <title>The Global Catalogue of Microorganisms (GCM) 10K type strain sequencing project: providing services to taxonomists for standard genome sequencing and annotation.</title>
        <authorList>
            <consortium name="The Broad Institute Genomics Platform"/>
            <consortium name="The Broad Institute Genome Sequencing Center for Infectious Disease"/>
            <person name="Wu L."/>
            <person name="Ma J."/>
        </authorList>
    </citation>
    <scope>NUCLEOTIDE SEQUENCE [LARGE SCALE GENOMIC DNA]</scope>
    <source>
        <strain evidence="5">CGMCC 1.10759</strain>
    </source>
</reference>
<dbReference type="Proteomes" id="UP001595904">
    <property type="component" value="Unassembled WGS sequence"/>
</dbReference>
<organism evidence="4 5">
    <name type="scientific">Steroidobacter flavus</name>
    <dbReference type="NCBI Taxonomy" id="1842136"/>
    <lineage>
        <taxon>Bacteria</taxon>
        <taxon>Pseudomonadati</taxon>
        <taxon>Pseudomonadota</taxon>
        <taxon>Gammaproteobacteria</taxon>
        <taxon>Steroidobacterales</taxon>
        <taxon>Steroidobacteraceae</taxon>
        <taxon>Steroidobacter</taxon>
    </lineage>
</organism>
<keyword evidence="1 4" id="KW-0378">Hydrolase</keyword>
<sequence>MSESTVTSRGKVQFQAWLGAVAVALHFAAPAAWADVTAETAAAPVLEDRYPRAKVSFGSDVESYPDVIYSTQPGFRPLRLDIYRQVAPKGPRPLIVYIHGGGWISGHTRHSGAFSNWPAVLASLARKGYVVVSVEYRLSSEAKFPAAIQDVKNAIKWMRANAAKYSVDPQKTVVWGGSAGGQLAALAATTCGVEALEPEAGDKSIASQSDCVQGLVAWYGVFDFNAIPPPPPGVDDAVSAAGKYLGCAPAQCVSKVALASPIAQLDAKDPPALLIHGEIDKVVAVDQSRAFDAALRAKGIPSELVVIPAVDHSFIGSTPEATRQASLQALSKTFEFIDAVTGGARK</sequence>
<dbReference type="InterPro" id="IPR049492">
    <property type="entry name" value="BD-FAE-like_dom"/>
</dbReference>